<dbReference type="AlphaFoldDB" id="A0A8X6X7D7"/>
<comment type="caution">
    <text evidence="1">The sequence shown here is derived from an EMBL/GenBank/DDBJ whole genome shotgun (WGS) entry which is preliminary data.</text>
</comment>
<protein>
    <submittedName>
        <fullName evidence="1">Uncharacterized protein</fullName>
    </submittedName>
</protein>
<evidence type="ECO:0000313" key="2">
    <source>
        <dbReference type="Proteomes" id="UP000886998"/>
    </source>
</evidence>
<evidence type="ECO:0000313" key="1">
    <source>
        <dbReference type="EMBL" id="GFY46721.1"/>
    </source>
</evidence>
<dbReference type="OrthoDB" id="6779830at2759"/>
<reference evidence="1" key="1">
    <citation type="submission" date="2020-08" db="EMBL/GenBank/DDBJ databases">
        <title>Multicomponent nature underlies the extraordinary mechanical properties of spider dragline silk.</title>
        <authorList>
            <person name="Kono N."/>
            <person name="Nakamura H."/>
            <person name="Mori M."/>
            <person name="Yoshida Y."/>
            <person name="Ohtoshi R."/>
            <person name="Malay A.D."/>
            <person name="Moran D.A.P."/>
            <person name="Tomita M."/>
            <person name="Numata K."/>
            <person name="Arakawa K."/>
        </authorList>
    </citation>
    <scope>NUCLEOTIDE SEQUENCE</scope>
</reference>
<proteinExistence type="predicted"/>
<sequence length="234" mass="26039">MINDPEKGIAKKCLMSILSREGEKGEIITVVTGCNAEGNFLARCSFKDKRKKLEFEDGTLPPSGLTCGDGRNIRQHQLKCVHKMSEESFYPRKEPGKFFWRQALSSLIHNKRNCKVSRLQFGSPQNAAWSKADTVRKLIFRFSATGTYHYNPEAIPHHMFANSDGSCNDRAVDSTGGAWDMPIPAVVSTSRVSGCELSPSVASINKEHGIPCLEPTNSIPLVRNRKRSGRKKQT</sequence>
<dbReference type="Proteomes" id="UP000886998">
    <property type="component" value="Unassembled WGS sequence"/>
</dbReference>
<name>A0A8X6X7D7_9ARAC</name>
<gene>
    <name evidence="1" type="ORF">TNIN_161421</name>
</gene>
<dbReference type="EMBL" id="BMAV01005558">
    <property type="protein sequence ID" value="GFY46721.1"/>
    <property type="molecule type" value="Genomic_DNA"/>
</dbReference>
<keyword evidence="2" id="KW-1185">Reference proteome</keyword>
<organism evidence="1 2">
    <name type="scientific">Trichonephila inaurata madagascariensis</name>
    <dbReference type="NCBI Taxonomy" id="2747483"/>
    <lineage>
        <taxon>Eukaryota</taxon>
        <taxon>Metazoa</taxon>
        <taxon>Ecdysozoa</taxon>
        <taxon>Arthropoda</taxon>
        <taxon>Chelicerata</taxon>
        <taxon>Arachnida</taxon>
        <taxon>Araneae</taxon>
        <taxon>Araneomorphae</taxon>
        <taxon>Entelegynae</taxon>
        <taxon>Araneoidea</taxon>
        <taxon>Nephilidae</taxon>
        <taxon>Trichonephila</taxon>
        <taxon>Trichonephila inaurata</taxon>
    </lineage>
</organism>
<accession>A0A8X6X7D7</accession>